<evidence type="ECO:0000256" key="4">
    <source>
        <dbReference type="ARBA" id="ARBA00022454"/>
    </source>
</evidence>
<evidence type="ECO:0000256" key="10">
    <source>
        <dbReference type="ARBA" id="ARBA00022806"/>
    </source>
</evidence>
<feature type="domain" description="DEAD-box RNA helicase Q" evidence="24">
    <location>
        <begin position="201"/>
        <end position="229"/>
    </location>
</feature>
<comment type="caution">
    <text evidence="25">The sequence shown here is derived from an EMBL/GenBank/DDBJ whole genome shotgun (WGS) entry which is preliminary data.</text>
</comment>
<evidence type="ECO:0000256" key="8">
    <source>
        <dbReference type="ARBA" id="ARBA00022741"/>
    </source>
</evidence>
<keyword evidence="5" id="KW-0690">Ribosome biogenesis</keyword>
<dbReference type="Gene3D" id="3.40.50.300">
    <property type="entry name" value="P-loop containing nucleotide triphosphate hydrolases"/>
    <property type="match status" value="2"/>
</dbReference>
<feature type="compositionally biased region" description="Acidic residues" evidence="21">
    <location>
        <begin position="18"/>
        <end position="27"/>
    </location>
</feature>
<dbReference type="InterPro" id="IPR000629">
    <property type="entry name" value="RNA-helicase_DEAD-box_CS"/>
</dbReference>
<dbReference type="PROSITE" id="PS51194">
    <property type="entry name" value="HELICASE_CTER"/>
    <property type="match status" value="1"/>
</dbReference>
<gene>
    <name evidence="25" type="primary">Ddx27</name>
    <name evidence="25" type="ORF">POEATR_R05507</name>
</gene>
<dbReference type="SUPFAM" id="SSF52540">
    <property type="entry name" value="P-loop containing nucleoside triphosphate hydrolases"/>
    <property type="match status" value="2"/>
</dbReference>
<evidence type="ECO:0000256" key="3">
    <source>
        <dbReference type="ARBA" id="ARBA00012552"/>
    </source>
</evidence>
<evidence type="ECO:0000256" key="21">
    <source>
        <dbReference type="SAM" id="MobiDB-lite"/>
    </source>
</evidence>
<evidence type="ECO:0000259" key="22">
    <source>
        <dbReference type="PROSITE" id="PS51192"/>
    </source>
</evidence>
<feature type="region of interest" description="Disordered" evidence="21">
    <location>
        <begin position="618"/>
        <end position="638"/>
    </location>
</feature>
<keyword evidence="10 20" id="KW-0347">Helicase</keyword>
<feature type="non-terminal residue" evidence="25">
    <location>
        <position position="776"/>
    </location>
</feature>
<dbReference type="FunFam" id="3.40.50.300:FF:001134">
    <property type="entry name" value="Probable ATP-dependent RNA helicase DDX27"/>
    <property type="match status" value="1"/>
</dbReference>
<evidence type="ECO:0000256" key="11">
    <source>
        <dbReference type="ARBA" id="ARBA00022840"/>
    </source>
</evidence>
<comment type="catalytic activity">
    <reaction evidence="14">
        <text>ATP + H2O = ADP + phosphate + H(+)</text>
        <dbReference type="Rhea" id="RHEA:13065"/>
        <dbReference type="ChEBI" id="CHEBI:15377"/>
        <dbReference type="ChEBI" id="CHEBI:15378"/>
        <dbReference type="ChEBI" id="CHEBI:30616"/>
        <dbReference type="ChEBI" id="CHEBI:43474"/>
        <dbReference type="ChEBI" id="CHEBI:456216"/>
        <dbReference type="EC" id="3.6.4.13"/>
    </reaction>
</comment>
<feature type="compositionally biased region" description="Basic and acidic residues" evidence="21">
    <location>
        <begin position="138"/>
        <end position="148"/>
    </location>
</feature>
<feature type="region of interest" description="Disordered" evidence="21">
    <location>
        <begin position="700"/>
        <end position="730"/>
    </location>
</feature>
<evidence type="ECO:0000256" key="2">
    <source>
        <dbReference type="ARBA" id="ARBA00004604"/>
    </source>
</evidence>
<dbReference type="GO" id="GO:0003676">
    <property type="term" value="F:nucleic acid binding"/>
    <property type="evidence" value="ECO:0007669"/>
    <property type="project" value="InterPro"/>
</dbReference>
<dbReference type="Pfam" id="PF00270">
    <property type="entry name" value="DEAD"/>
    <property type="match status" value="1"/>
</dbReference>
<keyword evidence="8 20" id="KW-0547">Nucleotide-binding</keyword>
<keyword evidence="26" id="KW-1185">Reference proteome</keyword>
<evidence type="ECO:0000256" key="17">
    <source>
        <dbReference type="ARBA" id="ARBA00072908"/>
    </source>
</evidence>
<evidence type="ECO:0000259" key="23">
    <source>
        <dbReference type="PROSITE" id="PS51194"/>
    </source>
</evidence>
<dbReference type="SMART" id="SM00490">
    <property type="entry name" value="HELICc"/>
    <property type="match status" value="1"/>
</dbReference>
<comment type="function">
    <text evidence="15">Probable ATP-dependent RNA helicase. Component of the nucleolar ribosomal RNA (rRNA) processing machinery that regulates 3' end formation of ribosomal 47S rRNA.</text>
</comment>
<feature type="compositionally biased region" description="Basic residues" evidence="21">
    <location>
        <begin position="700"/>
        <end position="709"/>
    </location>
</feature>
<dbReference type="PANTHER" id="PTHR47959:SF22">
    <property type="entry name" value="RNA HELICASE"/>
    <property type="match status" value="1"/>
</dbReference>
<dbReference type="EMBL" id="VZSS01000050">
    <property type="protein sequence ID" value="NWZ82615.1"/>
    <property type="molecule type" value="Genomic_DNA"/>
</dbReference>
<dbReference type="EC" id="3.6.4.13" evidence="3"/>
<evidence type="ECO:0000259" key="24">
    <source>
        <dbReference type="PROSITE" id="PS51195"/>
    </source>
</evidence>
<feature type="region of interest" description="Disordered" evidence="21">
    <location>
        <begin position="1"/>
        <end position="72"/>
    </location>
</feature>
<evidence type="ECO:0000313" key="25">
    <source>
        <dbReference type="EMBL" id="NWZ82615.1"/>
    </source>
</evidence>
<keyword evidence="11 20" id="KW-0067">ATP-binding</keyword>
<evidence type="ECO:0000256" key="20">
    <source>
        <dbReference type="RuleBase" id="RU000492"/>
    </source>
</evidence>
<evidence type="ECO:0000256" key="7">
    <source>
        <dbReference type="ARBA" id="ARBA00022553"/>
    </source>
</evidence>
<feature type="short sequence motif" description="Q motif" evidence="19">
    <location>
        <begin position="201"/>
        <end position="229"/>
    </location>
</feature>
<dbReference type="InterPro" id="IPR001650">
    <property type="entry name" value="Helicase_C-like"/>
</dbReference>
<dbReference type="CDD" id="cd18787">
    <property type="entry name" value="SF2_C_DEAD"/>
    <property type="match status" value="1"/>
</dbReference>
<proteinExistence type="inferred from homology"/>
<name>A0A7K7QT28_POEAT</name>
<evidence type="ECO:0000256" key="5">
    <source>
        <dbReference type="ARBA" id="ARBA00022517"/>
    </source>
</evidence>
<keyword evidence="12" id="KW-0539">Nucleus</keyword>
<dbReference type="GO" id="GO:0005829">
    <property type="term" value="C:cytosol"/>
    <property type="evidence" value="ECO:0007669"/>
    <property type="project" value="TreeGrafter"/>
</dbReference>
<dbReference type="InterPro" id="IPR011545">
    <property type="entry name" value="DEAD/DEAH_box_helicase_dom"/>
</dbReference>
<accession>A0A7K7QT28</accession>
<comment type="similarity">
    <text evidence="13">Belongs to the DEAD box helicase family. DDX27/DRS1 subfamily.</text>
</comment>
<comment type="subunit">
    <text evidence="16">Associates with PeBoW complex, composed of BOP1, PES1 and WDR12. Interacts directly with BOP1 and PES1.</text>
</comment>
<evidence type="ECO:0000256" key="18">
    <source>
        <dbReference type="ARBA" id="ARBA00075453"/>
    </source>
</evidence>
<dbReference type="GO" id="GO:0005694">
    <property type="term" value="C:chromosome"/>
    <property type="evidence" value="ECO:0007669"/>
    <property type="project" value="UniProtKB-SubCell"/>
</dbReference>
<evidence type="ECO:0000256" key="1">
    <source>
        <dbReference type="ARBA" id="ARBA00004286"/>
    </source>
</evidence>
<dbReference type="AlphaFoldDB" id="A0A7K7QT28"/>
<evidence type="ECO:0000256" key="12">
    <source>
        <dbReference type="ARBA" id="ARBA00023242"/>
    </source>
</evidence>
<evidence type="ECO:0000256" key="16">
    <source>
        <dbReference type="ARBA" id="ARBA00065947"/>
    </source>
</evidence>
<dbReference type="CDD" id="cd17947">
    <property type="entry name" value="DEADc_DDX27"/>
    <property type="match status" value="1"/>
</dbReference>
<dbReference type="InterPro" id="IPR050079">
    <property type="entry name" value="DEAD_box_RNA_helicase"/>
</dbReference>
<comment type="subcellular location">
    <subcellularLocation>
        <location evidence="1">Chromosome</location>
    </subcellularLocation>
    <subcellularLocation>
        <location evidence="2">Nucleus</location>
        <location evidence="2">Nucleolus</location>
    </subcellularLocation>
</comment>
<organism evidence="25 26">
    <name type="scientific">Poecile atricapillus</name>
    <name type="common">Black-capped chickadee</name>
    <name type="synonym">Parus atricapillus</name>
    <dbReference type="NCBI Taxonomy" id="48891"/>
    <lineage>
        <taxon>Eukaryota</taxon>
        <taxon>Metazoa</taxon>
        <taxon>Chordata</taxon>
        <taxon>Craniata</taxon>
        <taxon>Vertebrata</taxon>
        <taxon>Euteleostomi</taxon>
        <taxon>Archelosauria</taxon>
        <taxon>Archosauria</taxon>
        <taxon>Dinosauria</taxon>
        <taxon>Saurischia</taxon>
        <taxon>Theropoda</taxon>
        <taxon>Coelurosauria</taxon>
        <taxon>Aves</taxon>
        <taxon>Neognathae</taxon>
        <taxon>Neoaves</taxon>
        <taxon>Telluraves</taxon>
        <taxon>Australaves</taxon>
        <taxon>Passeriformes</taxon>
        <taxon>Paridae</taxon>
        <taxon>Poecile</taxon>
    </lineage>
</organism>
<dbReference type="InterPro" id="IPR014001">
    <property type="entry name" value="Helicase_ATP-bd"/>
</dbReference>
<reference evidence="25 26" key="1">
    <citation type="submission" date="2019-09" db="EMBL/GenBank/DDBJ databases">
        <title>Bird 10,000 Genomes (B10K) Project - Family phase.</title>
        <authorList>
            <person name="Zhang G."/>
        </authorList>
    </citation>
    <scope>NUCLEOTIDE SEQUENCE [LARGE SCALE GENOMIC DNA]</scope>
    <source>
        <strain evidence="25">OUT-0023</strain>
        <tissue evidence="25">Blood</tissue>
    </source>
</reference>
<feature type="non-terminal residue" evidence="25">
    <location>
        <position position="1"/>
    </location>
</feature>
<feature type="region of interest" description="Disordered" evidence="21">
    <location>
        <begin position="742"/>
        <end position="776"/>
    </location>
</feature>
<dbReference type="Proteomes" id="UP000540071">
    <property type="component" value="Unassembled WGS sequence"/>
</dbReference>
<dbReference type="GO" id="GO:0016787">
    <property type="term" value="F:hydrolase activity"/>
    <property type="evidence" value="ECO:0007669"/>
    <property type="project" value="UniProtKB-KW"/>
</dbReference>
<dbReference type="GO" id="GO:0005730">
    <property type="term" value="C:nucleolus"/>
    <property type="evidence" value="ECO:0007669"/>
    <property type="project" value="UniProtKB-SubCell"/>
</dbReference>
<dbReference type="PROSITE" id="PS51192">
    <property type="entry name" value="HELICASE_ATP_BIND_1"/>
    <property type="match status" value="1"/>
</dbReference>
<feature type="region of interest" description="Disordered" evidence="21">
    <location>
        <begin position="111"/>
        <end position="157"/>
    </location>
</feature>
<dbReference type="GO" id="GO:0005524">
    <property type="term" value="F:ATP binding"/>
    <property type="evidence" value="ECO:0007669"/>
    <property type="project" value="UniProtKB-KW"/>
</dbReference>
<dbReference type="GO" id="GO:0006364">
    <property type="term" value="P:rRNA processing"/>
    <property type="evidence" value="ECO:0007669"/>
    <property type="project" value="UniProtKB-KW"/>
</dbReference>
<evidence type="ECO:0000256" key="13">
    <source>
        <dbReference type="ARBA" id="ARBA00043999"/>
    </source>
</evidence>
<dbReference type="SMART" id="SM00487">
    <property type="entry name" value="DEXDc"/>
    <property type="match status" value="1"/>
</dbReference>
<keyword evidence="6" id="KW-0698">rRNA processing</keyword>
<dbReference type="GO" id="GO:0003724">
    <property type="term" value="F:RNA helicase activity"/>
    <property type="evidence" value="ECO:0007669"/>
    <property type="project" value="UniProtKB-EC"/>
</dbReference>
<feature type="domain" description="Helicase C-terminal" evidence="23">
    <location>
        <begin position="436"/>
        <end position="586"/>
    </location>
</feature>
<feature type="compositionally biased region" description="Basic residues" evidence="21">
    <location>
        <begin position="763"/>
        <end position="776"/>
    </location>
</feature>
<evidence type="ECO:0000256" key="14">
    <source>
        <dbReference type="ARBA" id="ARBA00047984"/>
    </source>
</evidence>
<feature type="compositionally biased region" description="Basic and acidic residues" evidence="21">
    <location>
        <begin position="111"/>
        <end position="130"/>
    </location>
</feature>
<keyword evidence="9 20" id="KW-0378">Hydrolase</keyword>
<dbReference type="FunFam" id="3.40.50.300:FF:000842">
    <property type="entry name" value="ATP-dependent RNA helicase DRS1"/>
    <property type="match status" value="1"/>
</dbReference>
<dbReference type="InterPro" id="IPR014014">
    <property type="entry name" value="RNA_helicase_DEAD_Q_motif"/>
</dbReference>
<keyword evidence="7" id="KW-0597">Phosphoprotein</keyword>
<dbReference type="Pfam" id="PF00271">
    <property type="entry name" value="Helicase_C"/>
    <property type="match status" value="1"/>
</dbReference>
<protein>
    <recommendedName>
        <fullName evidence="17">Probable ATP-dependent RNA helicase DDX27</fullName>
        <ecNumber evidence="3">3.6.4.13</ecNumber>
    </recommendedName>
    <alternativeName>
        <fullName evidence="18">DEAD box protein 27</fullName>
    </alternativeName>
</protein>
<sequence>LGLVGTIAEGDVVPVDSESGDSEDEEVGPGGRGAAGPGRCGGAGRAARSPVLPQELRRAPGPRRRGPSRGDFSVDFVFGEAEAGGEDAWTAALRQLRAKKAATTLDEKIEKVRQKRKLQEREAKQAKVKDEDAEAEDDQTKKKECEDCSRDDEDVESEYSLDDESIFTTADKVKVKEKKRSKKGEEAESFFEDASQYDDKLSFQDMNLSRPLLKAITALGFKQPTPIQKACIPVGLLGKDICACAATGTGKTAAFILPVLERLIYKPRQAPITRVLVLVPTRELGIQVHSVTKQLAQFSSVTTCLAVGGLDVKTQEAALRSGPDILIATPGRLIDHLHNCPSFHLSSVEVLILDEADRMLDEYFEEQMKEIIRLCSHHRQTMLFSATMTEEVKDLASVSLKNPVRIFVNSNTDVAPFLRQEFIRIRPNREGDREAIVTALLTRTFQDHVMLFTQTKKQAHRMHILLGLMGLRVGELHGNLSQTQRLESLRRFKDEQIDILVATDVAARGLDIEGVKTVINFTMPNTIKHYVHRVGRTARAGKAGRSVSLVGEEERKMLKEIVKTAKTPVKARILPQDVILKFREKIESLEKDIYAVLCLEREEREMQQSEAQINKAKKQLETGKKETGSESLERSWFQTREERKKEKLAKALQEFDLALRGKKKRKKFVRDTQNKAQMTPEERSQFEILKSQMYAERLAKRNRRAKRARALPEEEPAAAPAGPKKKKKLSVFDEELTNTSRKALKQYRAGPSFEDRKRLGIAQRRKGGNFKSKSRY</sequence>
<evidence type="ECO:0000256" key="6">
    <source>
        <dbReference type="ARBA" id="ARBA00022552"/>
    </source>
</evidence>
<feature type="compositionally biased region" description="Gly residues" evidence="21">
    <location>
        <begin position="28"/>
        <end position="44"/>
    </location>
</feature>
<evidence type="ECO:0000256" key="19">
    <source>
        <dbReference type="PROSITE-ProRule" id="PRU00552"/>
    </source>
</evidence>
<dbReference type="PROSITE" id="PS00039">
    <property type="entry name" value="DEAD_ATP_HELICASE"/>
    <property type="match status" value="1"/>
</dbReference>
<dbReference type="PANTHER" id="PTHR47959">
    <property type="entry name" value="ATP-DEPENDENT RNA HELICASE RHLE-RELATED"/>
    <property type="match status" value="1"/>
</dbReference>
<evidence type="ECO:0000256" key="9">
    <source>
        <dbReference type="ARBA" id="ARBA00022801"/>
    </source>
</evidence>
<evidence type="ECO:0000313" key="26">
    <source>
        <dbReference type="Proteomes" id="UP000540071"/>
    </source>
</evidence>
<dbReference type="PROSITE" id="PS51195">
    <property type="entry name" value="Q_MOTIF"/>
    <property type="match status" value="1"/>
</dbReference>
<dbReference type="InterPro" id="IPR027417">
    <property type="entry name" value="P-loop_NTPase"/>
</dbReference>
<evidence type="ECO:0000256" key="15">
    <source>
        <dbReference type="ARBA" id="ARBA00053341"/>
    </source>
</evidence>
<feature type="domain" description="Helicase ATP-binding" evidence="22">
    <location>
        <begin position="232"/>
        <end position="406"/>
    </location>
</feature>
<keyword evidence="4" id="KW-0158">Chromosome</keyword>